<protein>
    <submittedName>
        <fullName evidence="1">Uncharacterized protein</fullName>
    </submittedName>
</protein>
<evidence type="ECO:0000313" key="2">
    <source>
        <dbReference type="Proteomes" id="UP000593578"/>
    </source>
</evidence>
<gene>
    <name evidence="1" type="ORF">Gorai_022930</name>
</gene>
<comment type="caution">
    <text evidence="1">The sequence shown here is derived from an EMBL/GenBank/DDBJ whole genome shotgun (WGS) entry which is preliminary data.</text>
</comment>
<accession>A0A7J8NV64</accession>
<sequence length="21" mass="2403">MVILGSLSMLMIIDLVKLWLN</sequence>
<dbReference type="EMBL" id="JABEZZ010000002">
    <property type="protein sequence ID" value="MBA0580724.1"/>
    <property type="molecule type" value="Genomic_DNA"/>
</dbReference>
<proteinExistence type="predicted"/>
<dbReference type="Proteomes" id="UP000593578">
    <property type="component" value="Unassembled WGS sequence"/>
</dbReference>
<dbReference type="AlphaFoldDB" id="A0A7J8NV64"/>
<reference evidence="1 2" key="1">
    <citation type="journal article" date="2019" name="Genome Biol. Evol.">
        <title>Insights into the evolution of the New World diploid cottons (Gossypium, subgenus Houzingenia) based on genome sequencing.</title>
        <authorList>
            <person name="Grover C.E."/>
            <person name="Arick M.A. 2nd"/>
            <person name="Thrash A."/>
            <person name="Conover J.L."/>
            <person name="Sanders W.S."/>
            <person name="Peterson D.G."/>
            <person name="Frelichowski J.E."/>
            <person name="Scheffler J.A."/>
            <person name="Scheffler B.E."/>
            <person name="Wendel J.F."/>
        </authorList>
    </citation>
    <scope>NUCLEOTIDE SEQUENCE [LARGE SCALE GENOMIC DNA]</scope>
    <source>
        <strain evidence="1">8</strain>
        <tissue evidence="1">Leaf</tissue>
    </source>
</reference>
<organism evidence="1 2">
    <name type="scientific">Gossypium raimondii</name>
    <name type="common">Peruvian cotton</name>
    <name type="synonym">Gossypium klotzschianum subsp. raimondii</name>
    <dbReference type="NCBI Taxonomy" id="29730"/>
    <lineage>
        <taxon>Eukaryota</taxon>
        <taxon>Viridiplantae</taxon>
        <taxon>Streptophyta</taxon>
        <taxon>Embryophyta</taxon>
        <taxon>Tracheophyta</taxon>
        <taxon>Spermatophyta</taxon>
        <taxon>Magnoliopsida</taxon>
        <taxon>eudicotyledons</taxon>
        <taxon>Gunneridae</taxon>
        <taxon>Pentapetalae</taxon>
        <taxon>rosids</taxon>
        <taxon>malvids</taxon>
        <taxon>Malvales</taxon>
        <taxon>Malvaceae</taxon>
        <taxon>Malvoideae</taxon>
        <taxon>Gossypium</taxon>
    </lineage>
</organism>
<name>A0A7J8NV64_GOSRA</name>
<evidence type="ECO:0000313" key="1">
    <source>
        <dbReference type="EMBL" id="MBA0580724.1"/>
    </source>
</evidence>